<name>A0AAN6WMH7_9PEZI</name>
<keyword evidence="2" id="KW-0732">Signal</keyword>
<gene>
    <name evidence="3" type="ORF">QBC35DRAFT_456706</name>
</gene>
<feature type="compositionally biased region" description="Acidic residues" evidence="1">
    <location>
        <begin position="71"/>
        <end position="81"/>
    </location>
</feature>
<feature type="signal peptide" evidence="2">
    <location>
        <begin position="1"/>
        <end position="18"/>
    </location>
</feature>
<reference evidence="3" key="1">
    <citation type="journal article" date="2023" name="Mol. Phylogenet. Evol.">
        <title>Genome-scale phylogeny and comparative genomics of the fungal order Sordariales.</title>
        <authorList>
            <person name="Hensen N."/>
            <person name="Bonometti L."/>
            <person name="Westerberg I."/>
            <person name="Brannstrom I.O."/>
            <person name="Guillou S."/>
            <person name="Cros-Aarteil S."/>
            <person name="Calhoun S."/>
            <person name="Haridas S."/>
            <person name="Kuo A."/>
            <person name="Mondo S."/>
            <person name="Pangilinan J."/>
            <person name="Riley R."/>
            <person name="LaButti K."/>
            <person name="Andreopoulos B."/>
            <person name="Lipzen A."/>
            <person name="Chen C."/>
            <person name="Yan M."/>
            <person name="Daum C."/>
            <person name="Ng V."/>
            <person name="Clum A."/>
            <person name="Steindorff A."/>
            <person name="Ohm R.A."/>
            <person name="Martin F."/>
            <person name="Silar P."/>
            <person name="Natvig D.O."/>
            <person name="Lalanne C."/>
            <person name="Gautier V."/>
            <person name="Ament-Velasquez S.L."/>
            <person name="Kruys A."/>
            <person name="Hutchinson M.I."/>
            <person name="Powell A.J."/>
            <person name="Barry K."/>
            <person name="Miller A.N."/>
            <person name="Grigoriev I.V."/>
            <person name="Debuchy R."/>
            <person name="Gladieux P."/>
            <person name="Hiltunen Thoren M."/>
            <person name="Johannesson H."/>
        </authorList>
    </citation>
    <scope>NUCLEOTIDE SEQUENCE</scope>
    <source>
        <strain evidence="3">PSN309</strain>
    </source>
</reference>
<evidence type="ECO:0000256" key="1">
    <source>
        <dbReference type="SAM" id="MobiDB-lite"/>
    </source>
</evidence>
<organism evidence="3 4">
    <name type="scientific">Podospora australis</name>
    <dbReference type="NCBI Taxonomy" id="1536484"/>
    <lineage>
        <taxon>Eukaryota</taxon>
        <taxon>Fungi</taxon>
        <taxon>Dikarya</taxon>
        <taxon>Ascomycota</taxon>
        <taxon>Pezizomycotina</taxon>
        <taxon>Sordariomycetes</taxon>
        <taxon>Sordariomycetidae</taxon>
        <taxon>Sordariales</taxon>
        <taxon>Podosporaceae</taxon>
        <taxon>Podospora</taxon>
    </lineage>
</organism>
<reference evidence="3" key="2">
    <citation type="submission" date="2023-05" db="EMBL/GenBank/DDBJ databases">
        <authorList>
            <consortium name="Lawrence Berkeley National Laboratory"/>
            <person name="Steindorff A."/>
            <person name="Hensen N."/>
            <person name="Bonometti L."/>
            <person name="Westerberg I."/>
            <person name="Brannstrom I.O."/>
            <person name="Guillou S."/>
            <person name="Cros-Aarteil S."/>
            <person name="Calhoun S."/>
            <person name="Haridas S."/>
            <person name="Kuo A."/>
            <person name="Mondo S."/>
            <person name="Pangilinan J."/>
            <person name="Riley R."/>
            <person name="Labutti K."/>
            <person name="Andreopoulos B."/>
            <person name="Lipzen A."/>
            <person name="Chen C."/>
            <person name="Yanf M."/>
            <person name="Daum C."/>
            <person name="Ng V."/>
            <person name="Clum A."/>
            <person name="Ohm R."/>
            <person name="Martin F."/>
            <person name="Silar P."/>
            <person name="Natvig D."/>
            <person name="Lalanne C."/>
            <person name="Gautier V."/>
            <person name="Ament-Velasquez S.L."/>
            <person name="Kruys A."/>
            <person name="Hutchinson M.I."/>
            <person name="Powell A.J."/>
            <person name="Barry K."/>
            <person name="Miller A.N."/>
            <person name="Grigoriev I.V."/>
            <person name="Debuchy R."/>
            <person name="Gladieux P."/>
            <person name="Thoren M.H."/>
            <person name="Johannesson H."/>
        </authorList>
    </citation>
    <scope>NUCLEOTIDE SEQUENCE</scope>
    <source>
        <strain evidence="3">PSN309</strain>
    </source>
</reference>
<dbReference type="EMBL" id="MU864586">
    <property type="protein sequence ID" value="KAK4183012.1"/>
    <property type="molecule type" value="Genomic_DNA"/>
</dbReference>
<feature type="compositionally biased region" description="Low complexity" evidence="1">
    <location>
        <begin position="18"/>
        <end position="37"/>
    </location>
</feature>
<accession>A0AAN6WMH7</accession>
<evidence type="ECO:0000256" key="2">
    <source>
        <dbReference type="SAM" id="SignalP"/>
    </source>
</evidence>
<dbReference type="Proteomes" id="UP001302126">
    <property type="component" value="Unassembled WGS sequence"/>
</dbReference>
<dbReference type="AlphaFoldDB" id="A0AAN6WMH7"/>
<sequence length="117" mass="11584">MKFTITTVYLGLAALATAQDSSSASSTTAAAATTTNSGSGPRASVSGSVSGNIEFGNINGKFNKTLGEIFDGNDSDSDDDDDKKKSGAVGSNEILLGRGSLGYMVAAGVVVVGAAIL</sequence>
<feature type="chain" id="PRO_5042872612" evidence="2">
    <location>
        <begin position="19"/>
        <end position="117"/>
    </location>
</feature>
<protein>
    <submittedName>
        <fullName evidence="3">Uncharacterized protein</fullName>
    </submittedName>
</protein>
<comment type="caution">
    <text evidence="3">The sequence shown here is derived from an EMBL/GenBank/DDBJ whole genome shotgun (WGS) entry which is preliminary data.</text>
</comment>
<evidence type="ECO:0000313" key="3">
    <source>
        <dbReference type="EMBL" id="KAK4183012.1"/>
    </source>
</evidence>
<proteinExistence type="predicted"/>
<feature type="region of interest" description="Disordered" evidence="1">
    <location>
        <begin position="18"/>
        <end position="49"/>
    </location>
</feature>
<feature type="region of interest" description="Disordered" evidence="1">
    <location>
        <begin position="69"/>
        <end position="88"/>
    </location>
</feature>
<evidence type="ECO:0000313" key="4">
    <source>
        <dbReference type="Proteomes" id="UP001302126"/>
    </source>
</evidence>
<keyword evidence="4" id="KW-1185">Reference proteome</keyword>